<evidence type="ECO:0000313" key="1">
    <source>
        <dbReference type="EMBL" id="OAX31062.1"/>
    </source>
</evidence>
<evidence type="ECO:0000313" key="3">
    <source>
        <dbReference type="Proteomes" id="UP000092154"/>
    </source>
</evidence>
<dbReference type="AlphaFoldDB" id="A0A1B7MGF1"/>
<accession>A0A1B7MGF1</accession>
<evidence type="ECO:0000313" key="2">
    <source>
        <dbReference type="EMBL" id="OAX31675.1"/>
    </source>
</evidence>
<dbReference type="EMBL" id="KV449621">
    <property type="protein sequence ID" value="OAX31062.1"/>
    <property type="molecule type" value="Genomic_DNA"/>
</dbReference>
<dbReference type="EMBL" id="KV449293">
    <property type="protein sequence ID" value="OAX31675.1"/>
    <property type="molecule type" value="Genomic_DNA"/>
</dbReference>
<name>A0A1B7MGF1_9AGAM</name>
<protein>
    <submittedName>
        <fullName evidence="2">Uncharacterized protein</fullName>
    </submittedName>
</protein>
<dbReference type="Proteomes" id="UP000092154">
    <property type="component" value="Unassembled WGS sequence"/>
</dbReference>
<organism evidence="2 3">
    <name type="scientific">Rhizopogon vinicolor AM-OR11-026</name>
    <dbReference type="NCBI Taxonomy" id="1314800"/>
    <lineage>
        <taxon>Eukaryota</taxon>
        <taxon>Fungi</taxon>
        <taxon>Dikarya</taxon>
        <taxon>Basidiomycota</taxon>
        <taxon>Agaricomycotina</taxon>
        <taxon>Agaricomycetes</taxon>
        <taxon>Agaricomycetidae</taxon>
        <taxon>Boletales</taxon>
        <taxon>Suillineae</taxon>
        <taxon>Rhizopogonaceae</taxon>
        <taxon>Rhizopogon</taxon>
    </lineage>
</organism>
<reference evidence="2 3" key="1">
    <citation type="submission" date="2016-06" db="EMBL/GenBank/DDBJ databases">
        <title>Comparative genomics of the ectomycorrhizal sister species Rhizopogon vinicolor and Rhizopogon vesiculosus (Basidiomycota: Boletales) reveals a divergence of the mating type B locus.</title>
        <authorList>
            <consortium name="DOE Joint Genome Institute"/>
            <person name="Mujic A.B."/>
            <person name="Kuo A."/>
            <person name="Tritt A."/>
            <person name="Lipzen A."/>
            <person name="Chen C."/>
            <person name="Johnson J."/>
            <person name="Sharma A."/>
            <person name="Barry K."/>
            <person name="Grigoriev I.V."/>
            <person name="Spatafora J.W."/>
        </authorList>
    </citation>
    <scope>NUCLEOTIDE SEQUENCE [LARGE SCALE GENOMIC DNA]</scope>
    <source>
        <strain evidence="2 3">AM-OR11-026</strain>
    </source>
</reference>
<keyword evidence="3" id="KW-1185">Reference proteome</keyword>
<gene>
    <name evidence="1" type="ORF">K503DRAFT_128074</name>
    <name evidence="2" type="ORF">K503DRAFT_60214</name>
</gene>
<proteinExistence type="predicted"/>
<sequence length="109" mass="11903">MALVRRKYNTCQVGLKRAVSRQNKPFKTDSKRYAIMALAASKALSTFKSDAIAEVIRAFTLQGDSEKPDDRSCAACSAFTPAAPFPSCCCQLMISTRSAIGFVAMDRLQ</sequence>